<proteinExistence type="predicted"/>
<name>A0AA35G9B5_9FIRM</name>
<evidence type="ECO:0008006" key="3">
    <source>
        <dbReference type="Google" id="ProtNLM"/>
    </source>
</evidence>
<protein>
    <recommendedName>
        <fullName evidence="3">DUF3168 domain-containing protein</fullName>
    </recommendedName>
</protein>
<dbReference type="InterPro" id="IPR021508">
    <property type="entry name" value="Gp17-like"/>
</dbReference>
<sequence length="137" mass="14918">MGAVTQAIYDRLASDSVLAAMLAVYRGRPAIFTAPPPGDAPYPMIVTIGNVTDDPDDTKNSRGREVRRDIGCYTKATGSMADLEAVAERVRQLFHRATLAVDGYRVWLCEASGPVLGETDQTVYGLVVTVRLRMQEV</sequence>
<organism evidence="1 2">
    <name type="scientific">Caldinitratiruptor microaerophilus</name>
    <dbReference type="NCBI Taxonomy" id="671077"/>
    <lineage>
        <taxon>Bacteria</taxon>
        <taxon>Bacillati</taxon>
        <taxon>Bacillota</taxon>
        <taxon>Clostridia</taxon>
        <taxon>Eubacteriales</taxon>
        <taxon>Symbiobacteriaceae</taxon>
        <taxon>Caldinitratiruptor</taxon>
    </lineage>
</organism>
<dbReference type="KEGG" id="cmic:caldi_30160"/>
<dbReference type="AlphaFoldDB" id="A0AA35G9B5"/>
<reference evidence="1" key="1">
    <citation type="submission" date="2022-03" db="EMBL/GenBank/DDBJ databases">
        <title>Complete genome sequence of Caldinitratiruptor microaerophilus.</title>
        <authorList>
            <person name="Mukaiyama R."/>
            <person name="Nishiyama T."/>
            <person name="Ueda K."/>
        </authorList>
    </citation>
    <scope>NUCLEOTIDE SEQUENCE</scope>
    <source>
        <strain evidence="1">JCM 16183</strain>
    </source>
</reference>
<accession>A0AA35G9B5</accession>
<evidence type="ECO:0000313" key="1">
    <source>
        <dbReference type="EMBL" id="BDG61926.1"/>
    </source>
</evidence>
<dbReference type="Pfam" id="PF11367">
    <property type="entry name" value="Tail_completion_gp17"/>
    <property type="match status" value="1"/>
</dbReference>
<dbReference type="EMBL" id="AP025628">
    <property type="protein sequence ID" value="BDG61926.1"/>
    <property type="molecule type" value="Genomic_DNA"/>
</dbReference>
<dbReference type="Gene3D" id="3.30.2000.30">
    <property type="match status" value="1"/>
</dbReference>
<dbReference type="RefSeq" id="WP_264842555.1">
    <property type="nucleotide sequence ID" value="NZ_AP025628.1"/>
</dbReference>
<keyword evidence="2" id="KW-1185">Reference proteome</keyword>
<dbReference type="InterPro" id="IPR053745">
    <property type="entry name" value="Viral_Tail_Comp_sf"/>
</dbReference>
<dbReference type="Proteomes" id="UP001163687">
    <property type="component" value="Chromosome"/>
</dbReference>
<gene>
    <name evidence="1" type="ORF">caldi_30160</name>
</gene>
<evidence type="ECO:0000313" key="2">
    <source>
        <dbReference type="Proteomes" id="UP001163687"/>
    </source>
</evidence>